<dbReference type="EMBL" id="HBGK01047215">
    <property type="protein sequence ID" value="CAD9306948.1"/>
    <property type="molecule type" value="Transcribed_RNA"/>
</dbReference>
<feature type="transmembrane region" description="Helical" evidence="1">
    <location>
        <begin position="24"/>
        <end position="43"/>
    </location>
</feature>
<evidence type="ECO:0000313" key="2">
    <source>
        <dbReference type="EMBL" id="CAD9306948.1"/>
    </source>
</evidence>
<keyword evidence="1" id="KW-1133">Transmembrane helix</keyword>
<protein>
    <submittedName>
        <fullName evidence="2">Uncharacterized protein</fullName>
    </submittedName>
</protein>
<gene>
    <name evidence="2" type="ORF">GOCE00092_LOCUS24801</name>
</gene>
<keyword evidence="1" id="KW-0472">Membrane</keyword>
<organism evidence="2">
    <name type="scientific">Grammatophora oceanica</name>
    <dbReference type="NCBI Taxonomy" id="210454"/>
    <lineage>
        <taxon>Eukaryota</taxon>
        <taxon>Sar</taxon>
        <taxon>Stramenopiles</taxon>
        <taxon>Ochrophyta</taxon>
        <taxon>Bacillariophyta</taxon>
        <taxon>Fragilariophyceae</taxon>
        <taxon>Fragilariophycidae</taxon>
        <taxon>Rhabdonematales</taxon>
        <taxon>Grammatophoraceae</taxon>
        <taxon>Grammatophora</taxon>
    </lineage>
</organism>
<keyword evidence="1" id="KW-0812">Transmembrane</keyword>
<evidence type="ECO:0000256" key="1">
    <source>
        <dbReference type="SAM" id="Phobius"/>
    </source>
</evidence>
<name>A0A7S1YKY8_9STRA</name>
<reference evidence="2" key="1">
    <citation type="submission" date="2021-01" db="EMBL/GenBank/DDBJ databases">
        <authorList>
            <person name="Corre E."/>
            <person name="Pelletier E."/>
            <person name="Niang G."/>
            <person name="Scheremetjew M."/>
            <person name="Finn R."/>
            <person name="Kale V."/>
            <person name="Holt S."/>
            <person name="Cochrane G."/>
            <person name="Meng A."/>
            <person name="Brown T."/>
            <person name="Cohen L."/>
        </authorList>
    </citation>
    <scope>NUCLEOTIDE SEQUENCE</scope>
    <source>
        <strain evidence="2">CCMP 410</strain>
    </source>
</reference>
<proteinExistence type="predicted"/>
<sequence length="166" mass="18397">MISLFFVSVKTTTQTHTVPKLRGVRGFSLLMEVVLGCCWMWMLPTRPYPSFVSLGKKVSALPIAIHHYRPCPLTLTDNYERWDTHYYLHEAAATTTGSLYLQVGLGEWKCVGLQSSPAVVLATVKKFASRLTTGSALFIFAHVLKVSEDEARVSFHGVAVGFGDVM</sequence>
<accession>A0A7S1YKY8</accession>
<dbReference type="AlphaFoldDB" id="A0A7S1YKY8"/>